<proteinExistence type="predicted"/>
<gene>
    <name evidence="1" type="ORF">SAMN04489713_1184</name>
</gene>
<protein>
    <submittedName>
        <fullName evidence="1">Uncharacterized protein</fullName>
    </submittedName>
</protein>
<organism evidence="1 2">
    <name type="scientific">Actinomadura madurae</name>
    <dbReference type="NCBI Taxonomy" id="1993"/>
    <lineage>
        <taxon>Bacteria</taxon>
        <taxon>Bacillati</taxon>
        <taxon>Actinomycetota</taxon>
        <taxon>Actinomycetes</taxon>
        <taxon>Streptosporangiales</taxon>
        <taxon>Thermomonosporaceae</taxon>
        <taxon>Actinomadura</taxon>
    </lineage>
</organism>
<keyword evidence="2" id="KW-1185">Reference proteome</keyword>
<evidence type="ECO:0000313" key="1">
    <source>
        <dbReference type="EMBL" id="SFP82731.1"/>
    </source>
</evidence>
<dbReference type="InParanoid" id="A0A1I5TIN5"/>
<reference evidence="1 2" key="1">
    <citation type="submission" date="2016-10" db="EMBL/GenBank/DDBJ databases">
        <authorList>
            <person name="de Groot N.N."/>
        </authorList>
    </citation>
    <scope>NUCLEOTIDE SEQUENCE [LARGE SCALE GENOMIC DNA]</scope>
    <source>
        <strain evidence="1 2">DSM 43067</strain>
    </source>
</reference>
<dbReference type="AlphaFoldDB" id="A0A1I5TIN5"/>
<dbReference type="STRING" id="1993.SAMN04489713_1184"/>
<dbReference type="Proteomes" id="UP000183413">
    <property type="component" value="Unassembled WGS sequence"/>
</dbReference>
<name>A0A1I5TIN5_9ACTN</name>
<evidence type="ECO:0000313" key="2">
    <source>
        <dbReference type="Proteomes" id="UP000183413"/>
    </source>
</evidence>
<dbReference type="EMBL" id="FOVH01000018">
    <property type="protein sequence ID" value="SFP82731.1"/>
    <property type="molecule type" value="Genomic_DNA"/>
</dbReference>
<sequence>MSKNEKKEAETVDITALADEELDDVVGGSDVVVPYDKT</sequence>
<accession>A0A1I5TIN5</accession>